<reference evidence="1 2" key="1">
    <citation type="journal article" date="2016" name="Front. Microbiol.">
        <title>Genomic Resource of Rice Seed Associated Bacteria.</title>
        <authorList>
            <person name="Midha S."/>
            <person name="Bansal K."/>
            <person name="Sharma S."/>
            <person name="Kumar N."/>
            <person name="Patil P.P."/>
            <person name="Chaudhry V."/>
            <person name="Patil P.B."/>
        </authorList>
    </citation>
    <scope>NUCLEOTIDE SEQUENCE [LARGE SCALE GENOMIC DNA]</scope>
    <source>
        <strain evidence="1 2">NS115</strain>
    </source>
</reference>
<keyword evidence="2" id="KW-1185">Reference proteome</keyword>
<gene>
    <name evidence="1" type="ORF">NS115_03530</name>
</gene>
<sequence>MPISVNVGGGYRIASNIHTRVNGTWRKASQVWIRVGGVWKQVWTMTGFKVMANMNTPRAWHYVESVGNYVYAIGGYSGAMADGYESKVNERYDTTTNTWSYMANMTYKKLNGASFVLNNEIYMQGGNADYYQGVVYNPANNTYREYARTTSGESQFSGAIGAYGYTAGGFDRMAYPTTFRYDPATDTSTTVQSMPTALATGASAVVNDSLYTIGGRDIRDAWTTYVYKFTPSSNTWVQMASTPTVNERPCAWVIGGKIYLYRLSNQLDVYDPGTNTWRTTGDGSPSGMAIYGTKAAVVNSKAYIPGGVNANNGAMTNQLLEYTVPQGG</sequence>
<proteinExistence type="predicted"/>
<protein>
    <submittedName>
        <fullName evidence="1">Uncharacterized protein</fullName>
    </submittedName>
</protein>
<organism evidence="1 2">
    <name type="scientific">Paenibacillus jamilae</name>
    <dbReference type="NCBI Taxonomy" id="114136"/>
    <lineage>
        <taxon>Bacteria</taxon>
        <taxon>Bacillati</taxon>
        <taxon>Bacillota</taxon>
        <taxon>Bacilli</taxon>
        <taxon>Bacillales</taxon>
        <taxon>Paenibacillaceae</taxon>
        <taxon>Paenibacillus</taxon>
    </lineage>
</organism>
<dbReference type="Proteomes" id="UP000074866">
    <property type="component" value="Unassembled WGS sequence"/>
</dbReference>
<evidence type="ECO:0000313" key="1">
    <source>
        <dbReference type="EMBL" id="KTS84418.1"/>
    </source>
</evidence>
<comment type="caution">
    <text evidence="1">The sequence shown here is derived from an EMBL/GenBank/DDBJ whole genome shotgun (WGS) entry which is preliminary data.</text>
</comment>
<dbReference type="EMBL" id="LDRX01000015">
    <property type="protein sequence ID" value="KTS84418.1"/>
    <property type="molecule type" value="Genomic_DNA"/>
</dbReference>
<accession>A0ACC4ZZG0</accession>
<evidence type="ECO:0000313" key="2">
    <source>
        <dbReference type="Proteomes" id="UP000074866"/>
    </source>
</evidence>
<name>A0ACC4ZZG0_9BACL</name>